<reference evidence="2 3" key="1">
    <citation type="submission" date="2019-06" db="EMBL/GenBank/DDBJ databases">
        <title>Sequencing the genomes of 1000 actinobacteria strains.</title>
        <authorList>
            <person name="Klenk H.-P."/>
        </authorList>
    </citation>
    <scope>NUCLEOTIDE SEQUENCE [LARGE SCALE GENOMIC DNA]</scope>
    <source>
        <strain evidence="2 3">DSM 44826</strain>
    </source>
</reference>
<dbReference type="GO" id="GO:0010288">
    <property type="term" value="P:response to lead ion"/>
    <property type="evidence" value="ECO:0007669"/>
    <property type="project" value="TreeGrafter"/>
</dbReference>
<dbReference type="PROSITE" id="PS50987">
    <property type="entry name" value="HTH_ARSR_2"/>
    <property type="match status" value="1"/>
</dbReference>
<dbReference type="InterPro" id="IPR052543">
    <property type="entry name" value="HTH_Metal-responsive_Reg"/>
</dbReference>
<accession>A0A561S9H8</accession>
<dbReference type="GO" id="GO:0046686">
    <property type="term" value="P:response to cadmium ion"/>
    <property type="evidence" value="ECO:0007669"/>
    <property type="project" value="TreeGrafter"/>
</dbReference>
<dbReference type="Gene3D" id="1.10.10.10">
    <property type="entry name" value="Winged helix-like DNA-binding domain superfamily/Winged helix DNA-binding domain"/>
    <property type="match status" value="1"/>
</dbReference>
<dbReference type="PRINTS" id="PR00778">
    <property type="entry name" value="HTHARSR"/>
</dbReference>
<dbReference type="SUPFAM" id="SSF46785">
    <property type="entry name" value="Winged helix' DNA-binding domain"/>
    <property type="match status" value="1"/>
</dbReference>
<comment type="caution">
    <text evidence="2">The sequence shown here is derived from an EMBL/GenBank/DDBJ whole genome shotgun (WGS) entry which is preliminary data.</text>
</comment>
<dbReference type="EMBL" id="VIWT01000009">
    <property type="protein sequence ID" value="TWF71528.1"/>
    <property type="molecule type" value="Genomic_DNA"/>
</dbReference>
<dbReference type="GO" id="GO:0003700">
    <property type="term" value="F:DNA-binding transcription factor activity"/>
    <property type="evidence" value="ECO:0007669"/>
    <property type="project" value="InterPro"/>
</dbReference>
<evidence type="ECO:0000259" key="1">
    <source>
        <dbReference type="PROSITE" id="PS50987"/>
    </source>
</evidence>
<gene>
    <name evidence="2" type="ORF">FHX73_19158</name>
</gene>
<dbReference type="SMART" id="SM00418">
    <property type="entry name" value="HTH_ARSR"/>
    <property type="match status" value="1"/>
</dbReference>
<dbReference type="InterPro" id="IPR001845">
    <property type="entry name" value="HTH_ArsR_DNA-bd_dom"/>
</dbReference>
<dbReference type="PANTHER" id="PTHR39168:SF1">
    <property type="entry name" value="TRANSCRIPTIONAL REGULATORY PROTEIN"/>
    <property type="match status" value="1"/>
</dbReference>
<dbReference type="OrthoDB" id="3232131at2"/>
<feature type="domain" description="HTH arsR-type" evidence="1">
    <location>
        <begin position="1"/>
        <end position="94"/>
    </location>
</feature>
<dbReference type="InterPro" id="IPR036390">
    <property type="entry name" value="WH_DNA-bd_sf"/>
</dbReference>
<dbReference type="InterPro" id="IPR011991">
    <property type="entry name" value="ArsR-like_HTH"/>
</dbReference>
<proteinExistence type="predicted"/>
<dbReference type="PANTHER" id="PTHR39168">
    <property type="entry name" value="TRANSCRIPTIONAL REGULATOR-RELATED"/>
    <property type="match status" value="1"/>
</dbReference>
<dbReference type="GO" id="GO:0097063">
    <property type="term" value="F:cadmium ion sensor activity"/>
    <property type="evidence" value="ECO:0007669"/>
    <property type="project" value="TreeGrafter"/>
</dbReference>
<name>A0A561S9H8_9ACTN</name>
<dbReference type="GO" id="GO:0003677">
    <property type="term" value="F:DNA binding"/>
    <property type="evidence" value="ECO:0007669"/>
    <property type="project" value="TreeGrafter"/>
</dbReference>
<keyword evidence="3" id="KW-1185">Reference proteome</keyword>
<dbReference type="CDD" id="cd00090">
    <property type="entry name" value="HTH_ARSR"/>
    <property type="match status" value="1"/>
</dbReference>
<dbReference type="GO" id="GO:0032791">
    <property type="term" value="F:lead ion binding"/>
    <property type="evidence" value="ECO:0007669"/>
    <property type="project" value="TreeGrafter"/>
</dbReference>
<sequence>MNGDVDFAPVAALLGEPGRARVLAALADGRALPASVLAAEAGLAASTTSGHLSKLLDGGLLVVERHGRHRYYRLAGPEVAVALEALARLSPTRPVRSLRQGNRAHALRAARSCYDHLAGRLGVALMRALLERGALTGHDGSFDPTAAQADRLSAPGWDVEYRLTESGRQLVDGLGLVVPVGRRPLIRYCVDWSEQQHHLAGRLGAAFLDHALAEDWVSRTPTRALRLTERGREAFEGRLGLAV</sequence>
<dbReference type="RefSeq" id="WP_145911735.1">
    <property type="nucleotide sequence ID" value="NZ_BAAAMZ010000023.1"/>
</dbReference>
<dbReference type="Proteomes" id="UP000317940">
    <property type="component" value="Unassembled WGS sequence"/>
</dbReference>
<evidence type="ECO:0000313" key="3">
    <source>
        <dbReference type="Proteomes" id="UP000317940"/>
    </source>
</evidence>
<organism evidence="2 3">
    <name type="scientific">Kitasatospora viridis</name>
    <dbReference type="NCBI Taxonomy" id="281105"/>
    <lineage>
        <taxon>Bacteria</taxon>
        <taxon>Bacillati</taxon>
        <taxon>Actinomycetota</taxon>
        <taxon>Actinomycetes</taxon>
        <taxon>Kitasatosporales</taxon>
        <taxon>Streptomycetaceae</taxon>
        <taxon>Kitasatospora</taxon>
    </lineage>
</organism>
<protein>
    <submittedName>
        <fullName evidence="2">ArsR family transcriptional regulator</fullName>
    </submittedName>
</protein>
<dbReference type="InterPro" id="IPR036388">
    <property type="entry name" value="WH-like_DNA-bd_sf"/>
</dbReference>
<dbReference type="AlphaFoldDB" id="A0A561S9H8"/>
<dbReference type="Pfam" id="PF12840">
    <property type="entry name" value="HTH_20"/>
    <property type="match status" value="1"/>
</dbReference>
<evidence type="ECO:0000313" key="2">
    <source>
        <dbReference type="EMBL" id="TWF71528.1"/>
    </source>
</evidence>